<comment type="caution">
    <text evidence="1">The sequence shown here is derived from an EMBL/GenBank/DDBJ whole genome shotgun (WGS) entry which is preliminary data.</text>
</comment>
<name>A0ACC0NQM4_RHOML</name>
<reference evidence="1" key="1">
    <citation type="submission" date="2022-02" db="EMBL/GenBank/DDBJ databases">
        <title>Plant Genome Project.</title>
        <authorList>
            <person name="Zhang R.-G."/>
        </authorList>
    </citation>
    <scope>NUCLEOTIDE SEQUENCE</scope>
    <source>
        <strain evidence="1">AT1</strain>
    </source>
</reference>
<organism evidence="1 2">
    <name type="scientific">Rhododendron molle</name>
    <name type="common">Chinese azalea</name>
    <name type="synonym">Azalea mollis</name>
    <dbReference type="NCBI Taxonomy" id="49168"/>
    <lineage>
        <taxon>Eukaryota</taxon>
        <taxon>Viridiplantae</taxon>
        <taxon>Streptophyta</taxon>
        <taxon>Embryophyta</taxon>
        <taxon>Tracheophyta</taxon>
        <taxon>Spermatophyta</taxon>
        <taxon>Magnoliopsida</taxon>
        <taxon>eudicotyledons</taxon>
        <taxon>Gunneridae</taxon>
        <taxon>Pentapetalae</taxon>
        <taxon>asterids</taxon>
        <taxon>Ericales</taxon>
        <taxon>Ericaceae</taxon>
        <taxon>Ericoideae</taxon>
        <taxon>Rhodoreae</taxon>
        <taxon>Rhododendron</taxon>
    </lineage>
</organism>
<sequence length="177" mass="20545">MARLTMTSWTRMMKKTSTAAAFVVAPPPPLFPMPTITPSLNLKPLHFHSLNLEREKHHYPDLLRLSNILNSLENPVELLFLQIYGDASTAFPDHEQNISTASSFHLNEDLHRVPTRQTHLRIRGQEKAMDKHRVHRLHLAVVEQIVSRDWGFVAVSYTREGEIFVFVVVVKFFIRRR</sequence>
<evidence type="ECO:0000313" key="2">
    <source>
        <dbReference type="Proteomes" id="UP001062846"/>
    </source>
</evidence>
<protein>
    <submittedName>
        <fullName evidence="1">Uncharacterized protein</fullName>
    </submittedName>
</protein>
<gene>
    <name evidence="1" type="ORF">RHMOL_Rhmol05G0148100</name>
</gene>
<proteinExistence type="predicted"/>
<keyword evidence="2" id="KW-1185">Reference proteome</keyword>
<accession>A0ACC0NQM4</accession>
<evidence type="ECO:0000313" key="1">
    <source>
        <dbReference type="EMBL" id="KAI8555099.1"/>
    </source>
</evidence>
<dbReference type="Proteomes" id="UP001062846">
    <property type="component" value="Chromosome 5"/>
</dbReference>
<dbReference type="EMBL" id="CM046392">
    <property type="protein sequence ID" value="KAI8555099.1"/>
    <property type="molecule type" value="Genomic_DNA"/>
</dbReference>